<sequence length="891" mass="98354">MNSRFFPGLIFAFFLRAFSTSAQDLPNKIQQYFEAYQKETPPEKAYLDLDKQTYTLGESVWFSAFLVAGSSQIPSPLSQTLYVDIFDGDGVLLEQKIIYLENGRGKGNYDIPTFGKAGNYQIKAYTAWMRNFGLEYFFTGGFSVVDGAGGSFLPKVQIQKIESNSGKATYTLEITAIDQNGNPLANKTLSFIAWGDGEELHSQDLSLNTQGQANFSFSIPEKAFASQHLELTYKENENYETSQKIRLPYSLNLADIQFLPEGGNWALNKKSNMAFRVVAPDGVPLEINGKIEGTEITFESNFAGLGKFEITPTESYYKSQIEDSMTGQKREISLPGAQVDGLVLQVVNNPVASYLTAFVQGNYEPNSLILASQTRGIINYMIQGSLTNGVWGVRIPKENLISGINQITVMTQDGKPLLERLVFIRKETQELTLTASTSASFSPREKVSLDLKSALAGSPAPGSFSIAILDADQVEDESNRYGTILSNLLLTSDLQGHVYNPGYYFKDQEPETMESLDLVMLTHGWRRFNWSQILNNDLPKVENFIERGINIEGQISDQEDTKKGMGGGKVTALVGDGIEIVNSEYGPNGRFIIRDLQYVDSAIVTITAEDTRLKNFVDVEIVQPEAVFTSIPGNYPIEIKWPKDLIATYQERNLMNRLSDETDIMDLEEVVVEDQTIEKETDEIRKIYGSGDVTIDPEKIPGSVGYTNVFQLIQGRVAGVKVYVAGTDVNVQIRGVGSINAGTSPLYLLDNIPVDANTLMQVNPHDVASVDVFKDPAKAAIFGAEGANGVIAVYTKTGAGVTSSVGGTLVTNYGGYSIAKEFYQPNYAEKTAENSNSDKRATIFWKPILEIDESGKASIEYYNTDISKKHRIVIEGIDSEGRLARFSQILN</sequence>
<evidence type="ECO:0000256" key="1">
    <source>
        <dbReference type="PROSITE-ProRule" id="PRU01360"/>
    </source>
</evidence>
<comment type="similarity">
    <text evidence="1">Belongs to the TonB-dependent receptor family.</text>
</comment>
<protein>
    <submittedName>
        <fullName evidence="4">TonB-dependent outer membrane receptor, SusC/RagA subfamily, signature region</fullName>
    </submittedName>
</protein>
<evidence type="ECO:0000313" key="4">
    <source>
        <dbReference type="EMBL" id="SHO63952.1"/>
    </source>
</evidence>
<keyword evidence="1" id="KW-0813">Transport</keyword>
<dbReference type="GO" id="GO:0009279">
    <property type="term" value="C:cell outer membrane"/>
    <property type="evidence" value="ECO:0007669"/>
    <property type="project" value="UniProtKB-SubCell"/>
</dbReference>
<keyword evidence="1" id="KW-0812">Transmembrane</keyword>
<organism evidence="4 5">
    <name type="scientific">Algoriphagus zhangzhouensis</name>
    <dbReference type="NCBI Taxonomy" id="1073327"/>
    <lineage>
        <taxon>Bacteria</taxon>
        <taxon>Pseudomonadati</taxon>
        <taxon>Bacteroidota</taxon>
        <taxon>Cytophagia</taxon>
        <taxon>Cytophagales</taxon>
        <taxon>Cyclobacteriaceae</taxon>
        <taxon>Algoriphagus</taxon>
    </lineage>
</organism>
<keyword evidence="4" id="KW-0675">Receptor</keyword>
<accession>A0A1M7ZGJ2</accession>
<feature type="signal peptide" evidence="2">
    <location>
        <begin position="1"/>
        <end position="22"/>
    </location>
</feature>
<dbReference type="AlphaFoldDB" id="A0A1M7ZGJ2"/>
<feature type="chain" id="PRO_5013156151" evidence="2">
    <location>
        <begin position="23"/>
        <end position="891"/>
    </location>
</feature>
<dbReference type="EMBL" id="FRXN01000004">
    <property type="protein sequence ID" value="SHO63952.1"/>
    <property type="molecule type" value="Genomic_DNA"/>
</dbReference>
<name>A0A1M7ZGJ2_9BACT</name>
<dbReference type="Gene3D" id="2.60.40.10">
    <property type="entry name" value="Immunoglobulins"/>
    <property type="match status" value="1"/>
</dbReference>
<keyword evidence="5" id="KW-1185">Reference proteome</keyword>
<dbReference type="InterPro" id="IPR012910">
    <property type="entry name" value="Plug_dom"/>
</dbReference>
<reference evidence="5" key="1">
    <citation type="submission" date="2016-12" db="EMBL/GenBank/DDBJ databases">
        <authorList>
            <person name="Varghese N."/>
            <person name="Submissions S."/>
        </authorList>
    </citation>
    <scope>NUCLEOTIDE SEQUENCE [LARGE SCALE GENOMIC DNA]</scope>
    <source>
        <strain evidence="5">DSM 25035</strain>
    </source>
</reference>
<evidence type="ECO:0000313" key="5">
    <source>
        <dbReference type="Proteomes" id="UP000184609"/>
    </source>
</evidence>
<evidence type="ECO:0000259" key="3">
    <source>
        <dbReference type="Pfam" id="PF07715"/>
    </source>
</evidence>
<dbReference type="OrthoDB" id="679547at2"/>
<keyword evidence="1" id="KW-0472">Membrane</keyword>
<dbReference type="InterPro" id="IPR039426">
    <property type="entry name" value="TonB-dep_rcpt-like"/>
</dbReference>
<dbReference type="Proteomes" id="UP000184609">
    <property type="component" value="Unassembled WGS sequence"/>
</dbReference>
<dbReference type="Gene3D" id="2.60.40.1930">
    <property type="match status" value="1"/>
</dbReference>
<keyword evidence="1" id="KW-1134">Transmembrane beta strand</keyword>
<dbReference type="PROSITE" id="PS52016">
    <property type="entry name" value="TONB_DEPENDENT_REC_3"/>
    <property type="match status" value="1"/>
</dbReference>
<dbReference type="RefSeq" id="WP_073572743.1">
    <property type="nucleotide sequence ID" value="NZ_FRXN01000004.1"/>
</dbReference>
<gene>
    <name evidence="4" type="ORF">SAMN04488108_3118</name>
</gene>
<keyword evidence="1" id="KW-0998">Cell outer membrane</keyword>
<dbReference type="InterPro" id="IPR037066">
    <property type="entry name" value="Plug_dom_sf"/>
</dbReference>
<proteinExistence type="inferred from homology"/>
<dbReference type="Pfam" id="PF07715">
    <property type="entry name" value="Plug"/>
    <property type="match status" value="1"/>
</dbReference>
<keyword evidence="2" id="KW-0732">Signal</keyword>
<comment type="subcellular location">
    <subcellularLocation>
        <location evidence="1">Cell outer membrane</location>
        <topology evidence="1">Multi-pass membrane protein</topology>
    </subcellularLocation>
</comment>
<dbReference type="STRING" id="1073327.SAMN04488108_3118"/>
<feature type="domain" description="TonB-dependent receptor plug" evidence="3">
    <location>
        <begin position="695"/>
        <end position="790"/>
    </location>
</feature>
<dbReference type="InterPro" id="IPR013783">
    <property type="entry name" value="Ig-like_fold"/>
</dbReference>
<dbReference type="SUPFAM" id="SSF56935">
    <property type="entry name" value="Porins"/>
    <property type="match status" value="1"/>
</dbReference>
<dbReference type="Gene3D" id="2.170.130.10">
    <property type="entry name" value="TonB-dependent receptor, plug domain"/>
    <property type="match status" value="1"/>
</dbReference>
<evidence type="ECO:0000256" key="2">
    <source>
        <dbReference type="SAM" id="SignalP"/>
    </source>
</evidence>